<sequence>MALNSQAINVTGGSACSDRKANEEDGCELAYDRILAGMAHAMKLPLATRKSTVAEV</sequence>
<feature type="region of interest" description="Disordered" evidence="1">
    <location>
        <begin position="1"/>
        <end position="22"/>
    </location>
</feature>
<protein>
    <submittedName>
        <fullName evidence="2">Uncharacterized protein</fullName>
    </submittedName>
</protein>
<accession>A0A1H1YZI8</accession>
<dbReference type="Proteomes" id="UP000199524">
    <property type="component" value="Chromosome I"/>
</dbReference>
<dbReference type="EMBL" id="LT629777">
    <property type="protein sequence ID" value="SDT26759.1"/>
    <property type="molecule type" value="Genomic_DNA"/>
</dbReference>
<organism evidence="2 3">
    <name type="scientific">Pseudomonas asplenii</name>
    <dbReference type="NCBI Taxonomy" id="53407"/>
    <lineage>
        <taxon>Bacteria</taxon>
        <taxon>Pseudomonadati</taxon>
        <taxon>Pseudomonadota</taxon>
        <taxon>Gammaproteobacteria</taxon>
        <taxon>Pseudomonadales</taxon>
        <taxon>Pseudomonadaceae</taxon>
        <taxon>Pseudomonas</taxon>
    </lineage>
</organism>
<evidence type="ECO:0000256" key="1">
    <source>
        <dbReference type="SAM" id="MobiDB-lite"/>
    </source>
</evidence>
<proteinExistence type="predicted"/>
<name>A0A1H1YZI8_9PSED</name>
<gene>
    <name evidence="2" type="ORF">SAMN05216598_4721</name>
</gene>
<dbReference type="AlphaFoldDB" id="A0A1H1YZI8"/>
<evidence type="ECO:0000313" key="2">
    <source>
        <dbReference type="EMBL" id="SDT26759.1"/>
    </source>
</evidence>
<evidence type="ECO:0000313" key="3">
    <source>
        <dbReference type="Proteomes" id="UP000199524"/>
    </source>
</evidence>
<keyword evidence="3" id="KW-1185">Reference proteome</keyword>
<reference evidence="3" key="1">
    <citation type="submission" date="2016-10" db="EMBL/GenBank/DDBJ databases">
        <authorList>
            <person name="Varghese N."/>
            <person name="Submissions S."/>
        </authorList>
    </citation>
    <scope>NUCLEOTIDE SEQUENCE [LARGE SCALE GENOMIC DNA]</scope>
    <source>
        <strain evidence="3">ATCC 23835</strain>
    </source>
</reference>
<feature type="compositionally biased region" description="Polar residues" evidence="1">
    <location>
        <begin position="1"/>
        <end position="14"/>
    </location>
</feature>